<protein>
    <submittedName>
        <fullName evidence="1">Uncharacterized protein</fullName>
    </submittedName>
</protein>
<dbReference type="EMBL" id="KI980696">
    <property type="protein sequence ID" value="EXK23617.1"/>
    <property type="molecule type" value="Genomic_DNA"/>
</dbReference>
<reference evidence="1" key="2">
    <citation type="submission" date="2014-02" db="EMBL/GenBank/DDBJ databases">
        <title>Annotation of the Genome Sequence of Fusarium oxysporum f. sp. melonis 26406.</title>
        <authorList>
            <consortium name="The Broad Institute Genomics Platform"/>
            <person name="Ma L.-J."/>
            <person name="Corby-Kistler H."/>
            <person name="Broz K."/>
            <person name="Gale L.R."/>
            <person name="Jonkers W."/>
            <person name="O'Donnell K."/>
            <person name="Ploetz R."/>
            <person name="Steinberg C."/>
            <person name="Schwartz D.C."/>
            <person name="VanEtten H."/>
            <person name="Zhou S."/>
            <person name="Young S.K."/>
            <person name="Zeng Q."/>
            <person name="Gargeya S."/>
            <person name="Fitzgerald M."/>
            <person name="Abouelleil A."/>
            <person name="Alvarado L."/>
            <person name="Chapman S.B."/>
            <person name="Gainer-Dewar J."/>
            <person name="Goldberg J."/>
            <person name="Griggs A."/>
            <person name="Gujja S."/>
            <person name="Hansen M."/>
            <person name="Howarth C."/>
            <person name="Imamovic A."/>
            <person name="Ireland A."/>
            <person name="Larimer J."/>
            <person name="McCowan C."/>
            <person name="Murphy C."/>
            <person name="Pearson M."/>
            <person name="Poon T.W."/>
            <person name="Priest M."/>
            <person name="Roberts A."/>
            <person name="Saif S."/>
            <person name="Shea T."/>
            <person name="Sykes S."/>
            <person name="Wortman J."/>
            <person name="Nusbaum C."/>
            <person name="Birren B."/>
        </authorList>
    </citation>
    <scope>NUCLEOTIDE SEQUENCE</scope>
    <source>
        <strain evidence="1">26406</strain>
    </source>
</reference>
<name>W9Z4T1_FUSOX</name>
<evidence type="ECO:0000313" key="1">
    <source>
        <dbReference type="EMBL" id="EXK23617.1"/>
    </source>
</evidence>
<dbReference type="VEuPathDB" id="FungiDB:FOMG_19622"/>
<dbReference type="Proteomes" id="UP000030703">
    <property type="component" value="Unassembled WGS sequence"/>
</dbReference>
<dbReference type="HOGENOM" id="CLU_3377157_0_0_1"/>
<sequence length="34" mass="4028">MRLSTSIRNRFRNYRHCCQQCGLGHVLRLQSHVG</sequence>
<reference evidence="1" key="1">
    <citation type="submission" date="2012-04" db="EMBL/GenBank/DDBJ databases">
        <title>The Genome Sequence of Fusarium oxysporum melonis.</title>
        <authorList>
            <consortium name="The Broad Institute Genome Sequencing Platform"/>
            <person name="Ma L.-J."/>
            <person name="Gale L.R."/>
            <person name="Schwartz D.C."/>
            <person name="Zhou S."/>
            <person name="Corby-Kistler H."/>
            <person name="Young S.K."/>
            <person name="Zeng Q."/>
            <person name="Gargeya S."/>
            <person name="Fitzgerald M."/>
            <person name="Haas B."/>
            <person name="Abouelleil A."/>
            <person name="Alvarado L."/>
            <person name="Arachchi H.M."/>
            <person name="Berlin A."/>
            <person name="Brown A."/>
            <person name="Chapman S.B."/>
            <person name="Chen Z."/>
            <person name="Dunbar C."/>
            <person name="Freedman E."/>
            <person name="Gearin G."/>
            <person name="Goldberg J."/>
            <person name="Griggs A."/>
            <person name="Gujja S."/>
            <person name="Heiman D."/>
            <person name="Howarth C."/>
            <person name="Larson L."/>
            <person name="Lui A."/>
            <person name="MacDonald P.J.P."/>
            <person name="Montmayeur A."/>
            <person name="Murphy C."/>
            <person name="Neiman D."/>
            <person name="Pearson M."/>
            <person name="Priest M."/>
            <person name="Roberts A."/>
            <person name="Saif S."/>
            <person name="Shea T."/>
            <person name="Shenoy N."/>
            <person name="Sisk P."/>
            <person name="Stolte C."/>
            <person name="Sykes S."/>
            <person name="Wortman J."/>
            <person name="Nusbaum C."/>
            <person name="Birren B."/>
        </authorList>
    </citation>
    <scope>NUCLEOTIDE SEQUENCE</scope>
    <source>
        <strain evidence="1">26406</strain>
    </source>
</reference>
<gene>
    <name evidence="1" type="ORF">FOMG_19622</name>
</gene>
<accession>W9Z4T1</accession>
<organism evidence="1">
    <name type="scientific">Fusarium oxysporum f. sp. melonis 26406</name>
    <dbReference type="NCBI Taxonomy" id="1089452"/>
    <lineage>
        <taxon>Eukaryota</taxon>
        <taxon>Fungi</taxon>
        <taxon>Dikarya</taxon>
        <taxon>Ascomycota</taxon>
        <taxon>Pezizomycotina</taxon>
        <taxon>Sordariomycetes</taxon>
        <taxon>Hypocreomycetidae</taxon>
        <taxon>Hypocreales</taxon>
        <taxon>Nectriaceae</taxon>
        <taxon>Fusarium</taxon>
        <taxon>Fusarium oxysporum species complex</taxon>
    </lineage>
</organism>
<proteinExistence type="predicted"/>
<dbReference type="AlphaFoldDB" id="W9Z4T1"/>